<organism evidence="6 7">
    <name type="scientific">Hephaestia caeni</name>
    <dbReference type="NCBI Taxonomy" id="645617"/>
    <lineage>
        <taxon>Bacteria</taxon>
        <taxon>Pseudomonadati</taxon>
        <taxon>Pseudomonadota</taxon>
        <taxon>Alphaproteobacteria</taxon>
        <taxon>Sphingomonadales</taxon>
        <taxon>Sphingomonadaceae</taxon>
        <taxon>Hephaestia</taxon>
    </lineage>
</organism>
<proteinExistence type="predicted"/>
<evidence type="ECO:0000313" key="7">
    <source>
        <dbReference type="Proteomes" id="UP000266568"/>
    </source>
</evidence>
<accession>A0A397P1X0</accession>
<feature type="region of interest" description="Disordered" evidence="4">
    <location>
        <begin position="702"/>
        <end position="786"/>
    </location>
</feature>
<dbReference type="RefSeq" id="WP_119035384.1">
    <property type="nucleotide sequence ID" value="NZ_QXDC01000003.1"/>
</dbReference>
<keyword evidence="5" id="KW-0732">Signal</keyword>
<evidence type="ECO:0000256" key="1">
    <source>
        <dbReference type="ARBA" id="ARBA00004442"/>
    </source>
</evidence>
<comment type="caution">
    <text evidence="6">The sequence shown here is derived from an EMBL/GenBank/DDBJ whole genome shotgun (WGS) entry which is preliminary data.</text>
</comment>
<dbReference type="SUPFAM" id="SSF56935">
    <property type="entry name" value="Porins"/>
    <property type="match status" value="1"/>
</dbReference>
<protein>
    <recommendedName>
        <fullName evidence="8">TonB-dependent receptor</fullName>
    </recommendedName>
</protein>
<keyword evidence="3" id="KW-0998">Cell outer membrane</keyword>
<evidence type="ECO:0008006" key="8">
    <source>
        <dbReference type="Google" id="ProtNLM"/>
    </source>
</evidence>
<evidence type="ECO:0000313" key="6">
    <source>
        <dbReference type="EMBL" id="RIA43540.1"/>
    </source>
</evidence>
<keyword evidence="7" id="KW-1185">Reference proteome</keyword>
<name>A0A397P1X0_9SPHN</name>
<sequence>MRLKVVAAGVALSVFPVGARAQQATPPAAAQGVENDEEMAEDAVDPGDAIVVEASRRLPGAVIGDIPPDQELGPADIRAYGVSSIDDLLTELGPQTQSASGGRPIVLLNGRRIADFRELRDLPTEAILRVDILPEEVALKYGYSADQRVVNIVLRPRFRSTSVELTHRMPTDGGTSEPEAELGLVSITPDGRFSLNLEYERQSRLLESERDILPETRDDVFDLAGNITAGPGSTTGEIDPALSAIAGVPVTIAGVPASAAGGAPSLGDFAATANRANVSDLGRYRTLRPETRQFQANAVYARALGDIQATINGSLEYNHSRSLQGLPGISVTLPAGNPYSPFDDDVTLNRYVENAPLEQTNRSITSHAGVTLNGSIDTNWRWTVTGKYDRVDSKSFTDLGVDPSGLEAALAAGDPTVNPFGPLLVPLIAPIAGNHASSTSSTGGADALLHGNLATLPAGDISTSFRIGAETNDFSSRSFRGGMVREGDISRDIVNGRLNLDLPITSKRRDVLAFAGDLSANANVSVDHLSDFGTLTSIGYGANWGPFDALRVQVSFDEAERAPSANQLGDPTISTPNSRIFDYVRGQTVDITRITGGNPGLDAQTRHSFKAGFNVKPFGATDFNLRADYINRRTDDDIASFPAATAAIEAAFPDRFVRDGAGELISVDTRPINFARREDKRIRWGFNLSLPVKSRLQREMEAYRNGTGPNPFEGMRRRRDGDGAEDSARDGQHAAGERPTPGSGGDRVRSEGDGGSAGPQEGRRGSRGARPGGGGFGRFGGGGRGQGGGRIQLSVYHTWHLESRIDIRDGLPILDLLNGDASGSSGGQPRHEVEVRTGYSNNGLGVRLNADWQSATTVNAGTAGAPQQLRFGSLATFDLRLFADLGQQRDFVRTHRWARGTRVSLSVSNLFNRRQHVTDAAGQTPISYQPDYLDPMGRTIRLSIRKLFN</sequence>
<evidence type="ECO:0000256" key="2">
    <source>
        <dbReference type="ARBA" id="ARBA00023136"/>
    </source>
</evidence>
<feature type="signal peptide" evidence="5">
    <location>
        <begin position="1"/>
        <end position="21"/>
    </location>
</feature>
<dbReference type="Gene3D" id="2.40.170.20">
    <property type="entry name" value="TonB-dependent receptor, beta-barrel domain"/>
    <property type="match status" value="2"/>
</dbReference>
<dbReference type="PANTHER" id="PTHR47234">
    <property type="match status" value="1"/>
</dbReference>
<evidence type="ECO:0000256" key="4">
    <source>
        <dbReference type="SAM" id="MobiDB-lite"/>
    </source>
</evidence>
<dbReference type="Proteomes" id="UP000266568">
    <property type="component" value="Unassembled WGS sequence"/>
</dbReference>
<dbReference type="PANTHER" id="PTHR47234:SF1">
    <property type="entry name" value="TONB-DEPENDENT RECEPTOR"/>
    <property type="match status" value="1"/>
</dbReference>
<feature type="compositionally biased region" description="Basic and acidic residues" evidence="4">
    <location>
        <begin position="719"/>
        <end position="736"/>
    </location>
</feature>
<dbReference type="AlphaFoldDB" id="A0A397P1X0"/>
<reference evidence="6 7" key="1">
    <citation type="submission" date="2018-08" db="EMBL/GenBank/DDBJ databases">
        <title>Genomic Encyclopedia of Type Strains, Phase IV (KMG-IV): sequencing the most valuable type-strain genomes for metagenomic binning, comparative biology and taxonomic classification.</title>
        <authorList>
            <person name="Goeker M."/>
        </authorList>
    </citation>
    <scope>NUCLEOTIDE SEQUENCE [LARGE SCALE GENOMIC DNA]</scope>
    <source>
        <strain evidence="6 7">DSM 25527</strain>
    </source>
</reference>
<dbReference type="InterPro" id="IPR036942">
    <property type="entry name" value="Beta-barrel_TonB_sf"/>
</dbReference>
<dbReference type="GO" id="GO:0009279">
    <property type="term" value="C:cell outer membrane"/>
    <property type="evidence" value="ECO:0007669"/>
    <property type="project" value="UniProtKB-SubCell"/>
</dbReference>
<dbReference type="OrthoDB" id="7224136at2"/>
<comment type="subcellular location">
    <subcellularLocation>
        <location evidence="1">Cell outer membrane</location>
    </subcellularLocation>
</comment>
<gene>
    <name evidence="6" type="ORF">DFR49_1762</name>
</gene>
<feature type="chain" id="PRO_5017327031" description="TonB-dependent receptor" evidence="5">
    <location>
        <begin position="22"/>
        <end position="949"/>
    </location>
</feature>
<dbReference type="EMBL" id="QXDC01000003">
    <property type="protein sequence ID" value="RIA43540.1"/>
    <property type="molecule type" value="Genomic_DNA"/>
</dbReference>
<keyword evidence="2" id="KW-0472">Membrane</keyword>
<evidence type="ECO:0000256" key="5">
    <source>
        <dbReference type="SAM" id="SignalP"/>
    </source>
</evidence>
<feature type="compositionally biased region" description="Gly residues" evidence="4">
    <location>
        <begin position="770"/>
        <end position="786"/>
    </location>
</feature>
<evidence type="ECO:0000256" key="3">
    <source>
        <dbReference type="ARBA" id="ARBA00023237"/>
    </source>
</evidence>